<evidence type="ECO:0000313" key="1">
    <source>
        <dbReference type="EMBL" id="KAK4197818.1"/>
    </source>
</evidence>
<dbReference type="EMBL" id="MU863956">
    <property type="protein sequence ID" value="KAK4197818.1"/>
    <property type="molecule type" value="Genomic_DNA"/>
</dbReference>
<organism evidence="1 2">
    <name type="scientific">Triangularia verruculosa</name>
    <dbReference type="NCBI Taxonomy" id="2587418"/>
    <lineage>
        <taxon>Eukaryota</taxon>
        <taxon>Fungi</taxon>
        <taxon>Dikarya</taxon>
        <taxon>Ascomycota</taxon>
        <taxon>Pezizomycotina</taxon>
        <taxon>Sordariomycetes</taxon>
        <taxon>Sordariomycetidae</taxon>
        <taxon>Sordariales</taxon>
        <taxon>Podosporaceae</taxon>
        <taxon>Triangularia</taxon>
    </lineage>
</organism>
<name>A0AAN6XCX8_9PEZI</name>
<gene>
    <name evidence="1" type="ORF">QBC40DRAFT_267308</name>
</gene>
<evidence type="ECO:0000313" key="2">
    <source>
        <dbReference type="Proteomes" id="UP001303160"/>
    </source>
</evidence>
<protein>
    <submittedName>
        <fullName evidence="1">Uncharacterized protein</fullName>
    </submittedName>
</protein>
<comment type="caution">
    <text evidence="1">The sequence shown here is derived from an EMBL/GenBank/DDBJ whole genome shotgun (WGS) entry which is preliminary data.</text>
</comment>
<accession>A0AAN6XCX8</accession>
<keyword evidence="2" id="KW-1185">Reference proteome</keyword>
<dbReference type="Proteomes" id="UP001303160">
    <property type="component" value="Unassembled WGS sequence"/>
</dbReference>
<proteinExistence type="predicted"/>
<sequence>MAPLPMRLPVEMLRMVTDHLEMPDMGNLVVALNNHPVVVEALYEREMRDALHPDFHLRKGANRLEKMLHRLRNGDPALADTKLPALYWGIKHNILGTVRAAATVYLKRPDISYELLTGGYRKSRFIPEMDLDLKHKVSTDKVWETTLPNISRYAAYSGLSVMLFSPSPLQLAVASGNFDLVEAIVETYLQASPDNLELLKMGSRVTYNAWADVEFDPLGIAAHFGDARISEYLIKKGIYGEEMEAAIATRILPIFFARQGIAQKRMEDRAQVLQQLLDHKILTPSDTAFSSVFNGSQDPILKVTALQQATLDVTHVALSKVLIRAGAPWAPWTEDETMPFSKDKPPPDRPVQYVVRLKPANLVKLSPLEIVLLHRYRGNDYLSNQWELFHCMMEEGIESLSDKQGQSLDKIQARCKKAIRLVVKHLVPARYRKPFLDRDTWERVTMVVKMVTYLVEKGKLDAKKEDLSGAIFQHFEQGGVLMIAGENVRGIDQD</sequence>
<dbReference type="AlphaFoldDB" id="A0AAN6XCX8"/>
<reference evidence="1" key="2">
    <citation type="submission" date="2023-05" db="EMBL/GenBank/DDBJ databases">
        <authorList>
            <consortium name="Lawrence Berkeley National Laboratory"/>
            <person name="Steindorff A."/>
            <person name="Hensen N."/>
            <person name="Bonometti L."/>
            <person name="Westerberg I."/>
            <person name="Brannstrom I.O."/>
            <person name="Guillou S."/>
            <person name="Cros-Aarteil S."/>
            <person name="Calhoun S."/>
            <person name="Haridas S."/>
            <person name="Kuo A."/>
            <person name="Mondo S."/>
            <person name="Pangilinan J."/>
            <person name="Riley R."/>
            <person name="Labutti K."/>
            <person name="Andreopoulos B."/>
            <person name="Lipzen A."/>
            <person name="Chen C."/>
            <person name="Yanf M."/>
            <person name="Daum C."/>
            <person name="Ng V."/>
            <person name="Clum A."/>
            <person name="Ohm R."/>
            <person name="Martin F."/>
            <person name="Silar P."/>
            <person name="Natvig D."/>
            <person name="Lalanne C."/>
            <person name="Gautier V."/>
            <person name="Ament-Velasquez S.L."/>
            <person name="Kruys A."/>
            <person name="Hutchinson M.I."/>
            <person name="Powell A.J."/>
            <person name="Barry K."/>
            <person name="Miller A.N."/>
            <person name="Grigoriev I.V."/>
            <person name="Debuchy R."/>
            <person name="Gladieux P."/>
            <person name="Thoren M.H."/>
            <person name="Johannesson H."/>
        </authorList>
    </citation>
    <scope>NUCLEOTIDE SEQUENCE</scope>
    <source>
        <strain evidence="1">CBS 315.58</strain>
    </source>
</reference>
<reference evidence="1" key="1">
    <citation type="journal article" date="2023" name="Mol. Phylogenet. Evol.">
        <title>Genome-scale phylogeny and comparative genomics of the fungal order Sordariales.</title>
        <authorList>
            <person name="Hensen N."/>
            <person name="Bonometti L."/>
            <person name="Westerberg I."/>
            <person name="Brannstrom I.O."/>
            <person name="Guillou S."/>
            <person name="Cros-Aarteil S."/>
            <person name="Calhoun S."/>
            <person name="Haridas S."/>
            <person name="Kuo A."/>
            <person name="Mondo S."/>
            <person name="Pangilinan J."/>
            <person name="Riley R."/>
            <person name="LaButti K."/>
            <person name="Andreopoulos B."/>
            <person name="Lipzen A."/>
            <person name="Chen C."/>
            <person name="Yan M."/>
            <person name="Daum C."/>
            <person name="Ng V."/>
            <person name="Clum A."/>
            <person name="Steindorff A."/>
            <person name="Ohm R.A."/>
            <person name="Martin F."/>
            <person name="Silar P."/>
            <person name="Natvig D.O."/>
            <person name="Lalanne C."/>
            <person name="Gautier V."/>
            <person name="Ament-Velasquez S.L."/>
            <person name="Kruys A."/>
            <person name="Hutchinson M.I."/>
            <person name="Powell A.J."/>
            <person name="Barry K."/>
            <person name="Miller A.N."/>
            <person name="Grigoriev I.V."/>
            <person name="Debuchy R."/>
            <person name="Gladieux P."/>
            <person name="Hiltunen Thoren M."/>
            <person name="Johannesson H."/>
        </authorList>
    </citation>
    <scope>NUCLEOTIDE SEQUENCE</scope>
    <source>
        <strain evidence="1">CBS 315.58</strain>
    </source>
</reference>